<keyword evidence="2" id="KW-1185">Reference proteome</keyword>
<dbReference type="RefSeq" id="WP_044002008.1">
    <property type="nucleotide sequence ID" value="NZ_CP007145.1"/>
</dbReference>
<dbReference type="EMBL" id="CP007145">
    <property type="protein sequence ID" value="AHJ97637.1"/>
    <property type="molecule type" value="Genomic_DNA"/>
</dbReference>
<organism evidence="1 2">
    <name type="scientific">Hymenobacter swuensis DY53</name>
    <dbReference type="NCBI Taxonomy" id="1227739"/>
    <lineage>
        <taxon>Bacteria</taxon>
        <taxon>Pseudomonadati</taxon>
        <taxon>Bacteroidota</taxon>
        <taxon>Cytophagia</taxon>
        <taxon>Cytophagales</taxon>
        <taxon>Hymenobacteraceae</taxon>
        <taxon>Hymenobacter</taxon>
    </lineage>
</organism>
<sequence length="159" mass="17956">MSETSKRVASFAEFREVIEKLKNQPVWQSRAGSGTGSIFTLQFGPVSARDEKWGKFSLMVCCAWRIVTAERVICTWHEDADTSLAPALQTLENSMVANAAFTAWGDLTIDFSNGHSLHIWNDAPYIDSDSWFIICEGLGNYWVDPRNTFIHEPHEPEVD</sequence>
<evidence type="ECO:0000313" key="1">
    <source>
        <dbReference type="EMBL" id="AHJ97637.1"/>
    </source>
</evidence>
<evidence type="ECO:0000313" key="2">
    <source>
        <dbReference type="Proteomes" id="UP000019423"/>
    </source>
</evidence>
<gene>
    <name evidence="1" type="ORF">Hsw_2042</name>
</gene>
<protein>
    <submittedName>
        <fullName evidence="1">Uncharacterized protein</fullName>
    </submittedName>
</protein>
<dbReference type="HOGENOM" id="CLU_1658426_0_0_10"/>
<name>W8F0T1_9BACT</name>
<proteinExistence type="predicted"/>
<accession>W8F0T1</accession>
<reference evidence="1 2" key="1">
    <citation type="submission" date="2014-01" db="EMBL/GenBank/DDBJ databases">
        <title>Complete genome sequence of ionizing-radiation resistance bacterium Hymenobacter swuensis DY53.</title>
        <authorList>
            <person name="Jung J.-H."/>
            <person name="Jeong S.-W."/>
            <person name="Joe M.-H."/>
            <person name="Cho y.-j."/>
            <person name="Kim M.-K."/>
            <person name="Lim S.-Y."/>
        </authorList>
    </citation>
    <scope>NUCLEOTIDE SEQUENCE [LARGE SCALE GENOMIC DNA]</scope>
    <source>
        <strain evidence="1 2">DY53</strain>
    </source>
</reference>
<dbReference type="AlphaFoldDB" id="W8F0T1"/>
<dbReference type="OrthoDB" id="884043at2"/>
<dbReference type="Proteomes" id="UP000019423">
    <property type="component" value="Chromosome"/>
</dbReference>
<dbReference type="KEGG" id="hsw:Hsw_2042"/>